<dbReference type="EMBL" id="LOMK01000001">
    <property type="protein sequence ID" value="KYN24690.1"/>
    <property type="molecule type" value="Genomic_DNA"/>
</dbReference>
<sequence>MSLKTRIDSNFVAVHLLWKPVNFEKSLPENSKRKQNCQSDFAPNWLTSVKPKNAIEATAQNSRWQTMLICRET</sequence>
<evidence type="ECO:0000313" key="2">
    <source>
        <dbReference type="Proteomes" id="UP000075349"/>
    </source>
</evidence>
<dbReference type="Proteomes" id="UP000075349">
    <property type="component" value="Unassembled WGS sequence"/>
</dbReference>
<proteinExistence type="predicted"/>
<accession>A0A151JFY5</accession>
<reference evidence="2" key="1">
    <citation type="submission" date="2015-12" db="EMBL/GenBank/DDBJ databases">
        <authorList>
            <person name="Tarr C.L."/>
            <person name="Gladney L.M."/>
        </authorList>
    </citation>
    <scope>NUCLEOTIDE SEQUENCE [LARGE SCALE GENOMIC DNA]</scope>
    <source>
        <strain evidence="2">2756-81</strain>
    </source>
</reference>
<dbReference type="AlphaFoldDB" id="A0A151JFY5"/>
<organism evidence="1 2">
    <name type="scientific">Vibrio cidicii</name>
    <dbReference type="NCBI Taxonomy" id="1763883"/>
    <lineage>
        <taxon>Bacteria</taxon>
        <taxon>Pseudomonadati</taxon>
        <taxon>Pseudomonadota</taxon>
        <taxon>Gammaproteobacteria</taxon>
        <taxon>Vibrionales</taxon>
        <taxon>Vibrionaceae</taxon>
        <taxon>Vibrio</taxon>
    </lineage>
</organism>
<evidence type="ECO:0000313" key="1">
    <source>
        <dbReference type="EMBL" id="KYN24690.1"/>
    </source>
</evidence>
<comment type="caution">
    <text evidence="1">The sequence shown here is derived from an EMBL/GenBank/DDBJ whole genome shotgun (WGS) entry which is preliminary data.</text>
</comment>
<protein>
    <submittedName>
        <fullName evidence="1">Uncharacterized protein</fullName>
    </submittedName>
</protein>
<gene>
    <name evidence="1" type="ORF">AUQ44_02040</name>
</gene>
<name>A0A151JFY5_9VIBR</name>